<comment type="similarity">
    <text evidence="2">Belongs to the bacterial solute-binding protein SsuA/TauA family.</text>
</comment>
<evidence type="ECO:0000256" key="3">
    <source>
        <dbReference type="ARBA" id="ARBA00022729"/>
    </source>
</evidence>
<dbReference type="PANTHER" id="PTHR30024:SF47">
    <property type="entry name" value="TAURINE-BINDING PERIPLASMIC PROTEIN"/>
    <property type="match status" value="1"/>
</dbReference>
<dbReference type="Pfam" id="PF09084">
    <property type="entry name" value="NMT1"/>
    <property type="match status" value="1"/>
</dbReference>
<name>E6PK58_9ZZZZ</name>
<keyword evidence="3" id="KW-0732">Signal</keyword>
<dbReference type="InterPro" id="IPR015168">
    <property type="entry name" value="SsuA/THI5"/>
</dbReference>
<gene>
    <name evidence="5" type="ORF">CARN2_0699</name>
</gene>
<sequence length="327" mass="34967">MGLTWLKKVSLVLAASLSAMVASAPAHAEPKKVVVSQAFQSLLYLPLYVAMDKGYFQREGLDVVKQTAGSPSVALSAVISGSAEFSIHGPEWTTIAISKGAQLEIVSNVVNRAAVWLAADPAFKYTGVDSLKGVTISAGMMPTTSTSLFIKLMKEKGIDPDKDLKMTQVQIGNEVGPLLAHQAQVAVMYEPGLDQAVAKGMKVIFGFPKMYGPYAFSSVTTRKTTDPDTIQRFVDGMELAMRYISADPAGAIAVAKTEFPSLDPVVVDNAVKRMIAGDVYPKSVATSPAAFDTAMKTQVYLGNLKDIPPFDKVFNTAYADKAITMKP</sequence>
<accession>E6PK58</accession>
<protein>
    <submittedName>
        <fullName evidence="5">Putative ABC transporter, periplasmic protein</fullName>
    </submittedName>
</protein>
<dbReference type="AlphaFoldDB" id="E6PK58"/>
<proteinExistence type="inferred from homology"/>
<comment type="subcellular location">
    <subcellularLocation>
        <location evidence="1">Periplasm</location>
    </subcellularLocation>
</comment>
<evidence type="ECO:0000259" key="4">
    <source>
        <dbReference type="Pfam" id="PF09084"/>
    </source>
</evidence>
<dbReference type="EMBL" id="CABM01000004">
    <property type="protein sequence ID" value="CBH95309.1"/>
    <property type="molecule type" value="Genomic_DNA"/>
</dbReference>
<dbReference type="Gene3D" id="3.40.190.10">
    <property type="entry name" value="Periplasmic binding protein-like II"/>
    <property type="match status" value="2"/>
</dbReference>
<evidence type="ECO:0000256" key="1">
    <source>
        <dbReference type="ARBA" id="ARBA00004418"/>
    </source>
</evidence>
<feature type="domain" description="SsuA/THI5-like" evidence="4">
    <location>
        <begin position="45"/>
        <end position="251"/>
    </location>
</feature>
<dbReference type="SUPFAM" id="SSF53850">
    <property type="entry name" value="Periplasmic binding protein-like II"/>
    <property type="match status" value="1"/>
</dbReference>
<evidence type="ECO:0000256" key="2">
    <source>
        <dbReference type="ARBA" id="ARBA00010742"/>
    </source>
</evidence>
<dbReference type="GO" id="GO:0042597">
    <property type="term" value="C:periplasmic space"/>
    <property type="evidence" value="ECO:0007669"/>
    <property type="project" value="UniProtKB-SubCell"/>
</dbReference>
<reference evidence="5" key="1">
    <citation type="submission" date="2009-10" db="EMBL/GenBank/DDBJ databases">
        <title>Diversity of trophic interactions inside an arsenic-rich microbial ecosystem.</title>
        <authorList>
            <person name="Bertin P.N."/>
            <person name="Heinrich-Salmeron A."/>
            <person name="Pelletier E."/>
            <person name="Goulhen-Chollet F."/>
            <person name="Arsene-Ploetze F."/>
            <person name="Gallien S."/>
            <person name="Calteau A."/>
            <person name="Vallenet D."/>
            <person name="Casiot C."/>
            <person name="Chane-Woon-Ming B."/>
            <person name="Giloteaux L."/>
            <person name="Barakat M."/>
            <person name="Bonnefoy V."/>
            <person name="Bruneel O."/>
            <person name="Chandler M."/>
            <person name="Cleiss J."/>
            <person name="Duran R."/>
            <person name="Elbaz-Poulichet F."/>
            <person name="Fonknechten N."/>
            <person name="Lauga B."/>
            <person name="Mornico D."/>
            <person name="Ortet P."/>
            <person name="Schaeffer C."/>
            <person name="Siguier P."/>
            <person name="Alexander Thil Smith A."/>
            <person name="Van Dorsselaer A."/>
            <person name="Weissenbach J."/>
            <person name="Medigue C."/>
            <person name="Le Paslier D."/>
        </authorList>
    </citation>
    <scope>NUCLEOTIDE SEQUENCE</scope>
</reference>
<evidence type="ECO:0000313" key="5">
    <source>
        <dbReference type="EMBL" id="CBH95309.1"/>
    </source>
</evidence>
<organism evidence="5">
    <name type="scientific">mine drainage metagenome</name>
    <dbReference type="NCBI Taxonomy" id="410659"/>
    <lineage>
        <taxon>unclassified sequences</taxon>
        <taxon>metagenomes</taxon>
        <taxon>ecological metagenomes</taxon>
    </lineage>
</organism>
<comment type="caution">
    <text evidence="5">The sequence shown here is derived from an EMBL/GenBank/DDBJ whole genome shotgun (WGS) entry which is preliminary data.</text>
</comment>
<dbReference type="PANTHER" id="PTHR30024">
    <property type="entry name" value="ALIPHATIC SULFONATES-BINDING PROTEIN-RELATED"/>
    <property type="match status" value="1"/>
</dbReference>